<accession>L7FD67</accession>
<dbReference type="RefSeq" id="WP_006375799.1">
    <property type="nucleotide sequence ID" value="NZ_AEJB01000182.1"/>
</dbReference>
<dbReference type="Proteomes" id="UP000010931">
    <property type="component" value="Unassembled WGS sequence"/>
</dbReference>
<gene>
    <name evidence="1" type="ORF">STRTUCAR8_07566</name>
</gene>
<evidence type="ECO:0000313" key="2">
    <source>
        <dbReference type="Proteomes" id="UP000010931"/>
    </source>
</evidence>
<keyword evidence="2" id="KW-1185">Reference proteome</keyword>
<reference evidence="1 2" key="1">
    <citation type="journal article" date="2011" name="Plasmid">
        <title>Streptomyces turgidiscabies Car8 contains a modular pathogenicity island that shares virulence genes with other actinobacterial plant pathogens.</title>
        <authorList>
            <person name="Huguet-Tapia J.C."/>
            <person name="Badger J.H."/>
            <person name="Loria R."/>
            <person name="Pettis G.S."/>
        </authorList>
    </citation>
    <scope>NUCLEOTIDE SEQUENCE [LARGE SCALE GENOMIC DNA]</scope>
    <source>
        <strain evidence="1 2">Car8</strain>
    </source>
</reference>
<dbReference type="PATRIC" id="fig|698760.3.peg.2300"/>
<comment type="caution">
    <text evidence="1">The sequence shown here is derived from an EMBL/GenBank/DDBJ whole genome shotgun (WGS) entry which is preliminary data.</text>
</comment>
<sequence length="138" mass="16063">MADFIRTGRLFRVTRFDPSHRQLYLVSEALAVDRTTSQIEVRIGHVERMFLKPYYRDGLHIRRAAADEFAVLQERHKLESSDAEYTWMLEPDGGDSFVIGGRPHWREAEYELMGDQEFLYDGSKPWPPAFPAESGRVD</sequence>
<proteinExistence type="predicted"/>
<dbReference type="EMBL" id="AEJB01000182">
    <property type="protein sequence ID" value="ELP69016.1"/>
    <property type="molecule type" value="Genomic_DNA"/>
</dbReference>
<organism evidence="1 2">
    <name type="scientific">Streptomyces turgidiscabies (strain Car8)</name>
    <dbReference type="NCBI Taxonomy" id="698760"/>
    <lineage>
        <taxon>Bacteria</taxon>
        <taxon>Bacillati</taxon>
        <taxon>Actinomycetota</taxon>
        <taxon>Actinomycetes</taxon>
        <taxon>Kitasatosporales</taxon>
        <taxon>Streptomycetaceae</taxon>
        <taxon>Streptomyces</taxon>
    </lineage>
</organism>
<evidence type="ECO:0000313" key="1">
    <source>
        <dbReference type="EMBL" id="ELP69016.1"/>
    </source>
</evidence>
<name>L7FD67_STRT8</name>
<dbReference type="GeneID" id="97402989"/>
<dbReference type="AlphaFoldDB" id="L7FD67"/>
<protein>
    <submittedName>
        <fullName evidence="1">Uncharacterized protein</fullName>
    </submittedName>
</protein>